<organism evidence="3 4">
    <name type="scientific">Parascaris univalens</name>
    <name type="common">Nematode worm</name>
    <dbReference type="NCBI Taxonomy" id="6257"/>
    <lineage>
        <taxon>Eukaryota</taxon>
        <taxon>Metazoa</taxon>
        <taxon>Ecdysozoa</taxon>
        <taxon>Nematoda</taxon>
        <taxon>Chromadorea</taxon>
        <taxon>Rhabditida</taxon>
        <taxon>Spirurina</taxon>
        <taxon>Ascaridomorpha</taxon>
        <taxon>Ascaridoidea</taxon>
        <taxon>Ascarididae</taxon>
        <taxon>Parascaris</taxon>
    </lineage>
</organism>
<dbReference type="GO" id="GO:0015074">
    <property type="term" value="P:DNA integration"/>
    <property type="evidence" value="ECO:0007669"/>
    <property type="project" value="InterPro"/>
</dbReference>
<feature type="compositionally biased region" description="Basic and acidic residues" evidence="1">
    <location>
        <begin position="293"/>
        <end position="305"/>
    </location>
</feature>
<evidence type="ECO:0000313" key="4">
    <source>
        <dbReference type="WBParaSite" id="PgR329_g002_t01"/>
    </source>
</evidence>
<feature type="domain" description="Integrase catalytic" evidence="2">
    <location>
        <begin position="1"/>
        <end position="159"/>
    </location>
</feature>
<dbReference type="Proteomes" id="UP000887569">
    <property type="component" value="Unplaced"/>
</dbReference>
<evidence type="ECO:0000256" key="1">
    <source>
        <dbReference type="SAM" id="MobiDB-lite"/>
    </source>
</evidence>
<dbReference type="AlphaFoldDB" id="A0A915CKF5"/>
<evidence type="ECO:0000259" key="2">
    <source>
        <dbReference type="PROSITE" id="PS50994"/>
    </source>
</evidence>
<accession>A0A915CKF5</accession>
<dbReference type="PANTHER" id="PTHR47331">
    <property type="entry name" value="PHD-TYPE DOMAIN-CONTAINING PROTEIN"/>
    <property type="match status" value="1"/>
</dbReference>
<dbReference type="PANTHER" id="PTHR47331:SF1">
    <property type="entry name" value="GAG-LIKE PROTEIN"/>
    <property type="match status" value="1"/>
</dbReference>
<dbReference type="Pfam" id="PF18701">
    <property type="entry name" value="DUF5641"/>
    <property type="match status" value="1"/>
</dbReference>
<proteinExistence type="predicted"/>
<name>A0A915CKF5_PARUN</name>
<dbReference type="InterPro" id="IPR012337">
    <property type="entry name" value="RNaseH-like_sf"/>
</dbReference>
<keyword evidence="3" id="KW-1185">Reference proteome</keyword>
<dbReference type="InterPro" id="IPR001584">
    <property type="entry name" value="Integrase_cat-core"/>
</dbReference>
<feature type="region of interest" description="Disordered" evidence="1">
    <location>
        <begin position="256"/>
        <end position="329"/>
    </location>
</feature>
<dbReference type="PROSITE" id="PS50994">
    <property type="entry name" value="INTEGRASE"/>
    <property type="match status" value="1"/>
</dbReference>
<dbReference type="InterPro" id="IPR040676">
    <property type="entry name" value="DUF5641"/>
</dbReference>
<dbReference type="InterPro" id="IPR036397">
    <property type="entry name" value="RNaseH_sf"/>
</dbReference>
<dbReference type="WBParaSite" id="PgR329_g002_t01">
    <property type="protein sequence ID" value="PgR329_g002_t01"/>
    <property type="gene ID" value="PgR329_g002"/>
</dbReference>
<protein>
    <submittedName>
        <fullName evidence="4">Integrase catalytic domain-containing protein</fullName>
    </submittedName>
</protein>
<dbReference type="Gene3D" id="3.30.420.10">
    <property type="entry name" value="Ribonuclease H-like superfamily/Ribonuclease H"/>
    <property type="match status" value="1"/>
</dbReference>
<evidence type="ECO:0000313" key="3">
    <source>
        <dbReference type="Proteomes" id="UP000887569"/>
    </source>
</evidence>
<sequence length="329" mass="37555">MGPITVPDLTVPCKKWIALFICLATTAIHLEATKNLSAEHFLHVLRRFIARNGYPTSVVVDNTPQFQLVKQVMQNALAAPITWRFITPFASWQGGVYERLVGLTKTVFRKAVGRRLLDEEEFKTLVVECEAIVNSRPLTYVNSASERILRPVDFLRPQAIIATQGPNPEDDEGLQHIADRRGRLLGLWKATISSLERFWKIWTHDYLMRLRERHCMEHQQPSRVTNHAPLENEIVIVAEEGLRRAEWKLGKVRKLHKNHGGETKAVDVKMPNQRSRAKEASEYVVPPRSVGRRKGDETDNKKQRICETPGRPESAGRRNGGRGRKQNQA</sequence>
<dbReference type="SUPFAM" id="SSF53098">
    <property type="entry name" value="Ribonuclease H-like"/>
    <property type="match status" value="1"/>
</dbReference>
<reference evidence="4" key="1">
    <citation type="submission" date="2022-11" db="UniProtKB">
        <authorList>
            <consortium name="WormBaseParasite"/>
        </authorList>
    </citation>
    <scope>IDENTIFICATION</scope>
</reference>
<feature type="compositionally biased region" description="Basic residues" evidence="1">
    <location>
        <begin position="319"/>
        <end position="329"/>
    </location>
</feature>
<dbReference type="GO" id="GO:0003676">
    <property type="term" value="F:nucleic acid binding"/>
    <property type="evidence" value="ECO:0007669"/>
    <property type="project" value="InterPro"/>
</dbReference>